<keyword evidence="2" id="KW-1185">Reference proteome</keyword>
<reference evidence="1 2" key="1">
    <citation type="submission" date="2023-09" db="EMBL/GenBank/DDBJ databases">
        <authorList>
            <person name="Rey-Velasco X."/>
        </authorList>
    </citation>
    <scope>NUCLEOTIDE SEQUENCE [LARGE SCALE GENOMIC DNA]</scope>
    <source>
        <strain evidence="1 2">P117</strain>
    </source>
</reference>
<dbReference type="InterPro" id="IPR036188">
    <property type="entry name" value="FAD/NAD-bd_sf"/>
</dbReference>
<dbReference type="EMBL" id="JAVRHX010000002">
    <property type="protein sequence ID" value="MDT0595044.1"/>
    <property type="molecule type" value="Genomic_DNA"/>
</dbReference>
<evidence type="ECO:0000313" key="1">
    <source>
        <dbReference type="EMBL" id="MDT0595044.1"/>
    </source>
</evidence>
<proteinExistence type="predicted"/>
<protein>
    <submittedName>
        <fullName evidence="1">Tryptophan halogenase family protein</fullName>
    </submittedName>
</protein>
<dbReference type="SUPFAM" id="SSF51905">
    <property type="entry name" value="FAD/NAD(P)-binding domain"/>
    <property type="match status" value="1"/>
</dbReference>
<dbReference type="PANTHER" id="PTHR43747:SF4">
    <property type="entry name" value="FLAVIN-DEPENDENT TRYPTOPHAN HALOGENASE"/>
    <property type="match status" value="1"/>
</dbReference>
<dbReference type="Proteomes" id="UP001253545">
    <property type="component" value="Unassembled WGS sequence"/>
</dbReference>
<evidence type="ECO:0000313" key="2">
    <source>
        <dbReference type="Proteomes" id="UP001253545"/>
    </source>
</evidence>
<dbReference type="InterPro" id="IPR050816">
    <property type="entry name" value="Flavin-dep_Halogenase_NPB"/>
</dbReference>
<comment type="caution">
    <text evidence="1">The sequence shown here is derived from an EMBL/GenBank/DDBJ whole genome shotgun (WGS) entry which is preliminary data.</text>
</comment>
<sequence>MNSDISSDISNIIIIGGGTSGWLTASVLAAHFDTSSKFTITLIESPNIKTIGVGEGTWPTMAATLRRIGISEAQFIAECDASFKQGSRFINWSQGKDESYYHPFSLPLAYNDVNIVDHWLESNRTMPFDEYSTAQTGVCQHFLAPKQANTPEYANVVNYGYHLDAGKFARLLKNHAINNLGVKHVLADVNEVKTVNSESIESVTLSDGSIITGDLFIDCTGFKRLLISQHLGVSFKSQKHVLFNDRAMAFQVPYQSGEEAINSATHATAHKNGWIWDISLPSRKGIGIVYSSAYTDEQQAFDTAEAYINQHMPHINVADLTPNKITIEPGHLETFWKGNCLAVGLSSGFIDPLEATAMVLIEFSAKFLREHLPANKNDLNVLSEKYNKRMNLHWKNIIDFIKLHYVLSKRTDSDYWLDHRDPSTIPESLQRSLALWKNRAPWHADVEVAESMFPPASYQYILYGMGFESKNGLSERRFAGREREYIKKLLNNKQTELQKLYQHLPTNRKLLADIKRSWMNGFK</sequence>
<dbReference type="PIRSF" id="PIRSF011396">
    <property type="entry name" value="Trp_halogenase"/>
    <property type="match status" value="1"/>
</dbReference>
<name>A0ABU2ZRU9_9ALTE</name>
<dbReference type="PANTHER" id="PTHR43747">
    <property type="entry name" value="FAD-BINDING PROTEIN"/>
    <property type="match status" value="1"/>
</dbReference>
<organism evidence="1 2">
    <name type="scientific">Glaciecola petra</name>
    <dbReference type="NCBI Taxonomy" id="3075602"/>
    <lineage>
        <taxon>Bacteria</taxon>
        <taxon>Pseudomonadati</taxon>
        <taxon>Pseudomonadota</taxon>
        <taxon>Gammaproteobacteria</taxon>
        <taxon>Alteromonadales</taxon>
        <taxon>Alteromonadaceae</taxon>
        <taxon>Glaciecola</taxon>
    </lineage>
</organism>
<dbReference type="InterPro" id="IPR006905">
    <property type="entry name" value="Flavin_halogenase"/>
</dbReference>
<dbReference type="InterPro" id="IPR033856">
    <property type="entry name" value="Trp_halogen"/>
</dbReference>
<gene>
    <name evidence="1" type="ORF">RM552_09340</name>
</gene>
<dbReference type="Gene3D" id="3.50.50.60">
    <property type="entry name" value="FAD/NAD(P)-binding domain"/>
    <property type="match status" value="1"/>
</dbReference>
<accession>A0ABU2ZRU9</accession>
<dbReference type="RefSeq" id="WP_311368561.1">
    <property type="nucleotide sequence ID" value="NZ_JAVRHX010000002.1"/>
</dbReference>
<dbReference type="Pfam" id="PF04820">
    <property type="entry name" value="Trp_halogenase"/>
    <property type="match status" value="1"/>
</dbReference>